<evidence type="ECO:0000256" key="1">
    <source>
        <dbReference type="SAM" id="MobiDB-lite"/>
    </source>
</evidence>
<feature type="region of interest" description="Disordered" evidence="1">
    <location>
        <begin position="1"/>
        <end position="22"/>
    </location>
</feature>
<feature type="region of interest" description="Disordered" evidence="1">
    <location>
        <begin position="57"/>
        <end position="100"/>
    </location>
</feature>
<dbReference type="AlphaFoldDB" id="A0A317PSD5"/>
<keyword evidence="4" id="KW-1185">Reference proteome</keyword>
<proteinExistence type="predicted"/>
<feature type="transmembrane region" description="Helical" evidence="2">
    <location>
        <begin position="31"/>
        <end position="49"/>
    </location>
</feature>
<reference evidence="3 4" key="1">
    <citation type="submission" date="2018-05" db="EMBL/GenBank/DDBJ databases">
        <title>Genomic Encyclopedia of Type Strains, Phase IV (KMG-IV): sequencing the most valuable type-strain genomes for metagenomic binning, comparative biology and taxonomic classification.</title>
        <authorList>
            <person name="Goeker M."/>
        </authorList>
    </citation>
    <scope>NUCLEOTIDE SEQUENCE [LARGE SCALE GENOMIC DNA]</scope>
    <source>
        <strain evidence="3 4">DSM 16791</strain>
    </source>
</reference>
<sequence>MTDYRDIPNSNDTVKNRRGYVADTPSGGGNLVWVIIGAAVIAFGALFFLSSGTGTVDPNSTTGSISAPAPTDGAGTLAVPDDTGADTAPMTGSAPAAPEQ</sequence>
<dbReference type="EMBL" id="QGTR01000001">
    <property type="protein sequence ID" value="PWW04373.1"/>
    <property type="molecule type" value="Genomic_DNA"/>
</dbReference>
<evidence type="ECO:0000313" key="4">
    <source>
        <dbReference type="Proteomes" id="UP000246352"/>
    </source>
</evidence>
<dbReference type="RefSeq" id="WP_110030810.1">
    <property type="nucleotide sequence ID" value="NZ_QGTR01000001.1"/>
</dbReference>
<gene>
    <name evidence="3" type="ORF">DFR52_1011071</name>
</gene>
<accession>A0A317PSD5</accession>
<comment type="caution">
    <text evidence="3">The sequence shown here is derived from an EMBL/GenBank/DDBJ whole genome shotgun (WGS) entry which is preliminary data.</text>
</comment>
<evidence type="ECO:0000313" key="3">
    <source>
        <dbReference type="EMBL" id="PWW04373.1"/>
    </source>
</evidence>
<dbReference type="Proteomes" id="UP000246352">
    <property type="component" value="Unassembled WGS sequence"/>
</dbReference>
<protein>
    <submittedName>
        <fullName evidence="3">Uncharacterized protein</fullName>
    </submittedName>
</protein>
<evidence type="ECO:0000256" key="2">
    <source>
        <dbReference type="SAM" id="Phobius"/>
    </source>
</evidence>
<keyword evidence="2" id="KW-0472">Membrane</keyword>
<name>A0A317PSD5_9HYPH</name>
<keyword evidence="2" id="KW-0812">Transmembrane</keyword>
<keyword evidence="2" id="KW-1133">Transmembrane helix</keyword>
<organism evidence="3 4">
    <name type="scientific">Hoeflea marina</name>
    <dbReference type="NCBI Taxonomy" id="274592"/>
    <lineage>
        <taxon>Bacteria</taxon>
        <taxon>Pseudomonadati</taxon>
        <taxon>Pseudomonadota</taxon>
        <taxon>Alphaproteobacteria</taxon>
        <taxon>Hyphomicrobiales</taxon>
        <taxon>Rhizobiaceae</taxon>
        <taxon>Hoeflea</taxon>
    </lineage>
</organism>